<dbReference type="Pfam" id="PF14261">
    <property type="entry name" value="DUF4351"/>
    <property type="match status" value="1"/>
</dbReference>
<reference evidence="2" key="1">
    <citation type="submission" date="2019-12" db="EMBL/GenBank/DDBJ databases">
        <title>Comparative genomics gives insights into the taxonomy of the Azoarcus-Aromatoleum group and reveals separate origins of nif in the plant-associated Azoarcus and non-plant-associated Aromatoleum sub-groups.</title>
        <authorList>
            <person name="Lafos M."/>
            <person name="Maluk M."/>
            <person name="Batista M."/>
            <person name="Junghare M."/>
            <person name="Carmona M."/>
            <person name="Faoro H."/>
            <person name="Cruz L.M."/>
            <person name="Battistoni F."/>
            <person name="De Souza E."/>
            <person name="Pedrosa F."/>
            <person name="Chen W.-M."/>
            <person name="Poole P.S."/>
            <person name="Dixon R.A."/>
            <person name="James E.K."/>
        </authorList>
    </citation>
    <scope>NUCLEOTIDE SEQUENCE</scope>
    <source>
        <strain evidence="2">U120</strain>
    </source>
</reference>
<comment type="caution">
    <text evidence="2">The sequence shown here is derived from an EMBL/GenBank/DDBJ whole genome shotgun (WGS) entry which is preliminary data.</text>
</comment>
<dbReference type="InterPro" id="IPR025587">
    <property type="entry name" value="DUF4351"/>
</dbReference>
<gene>
    <name evidence="2" type="ORF">GO608_18010</name>
</gene>
<evidence type="ECO:0000259" key="1">
    <source>
        <dbReference type="Pfam" id="PF14261"/>
    </source>
</evidence>
<keyword evidence="3" id="KW-1185">Reference proteome</keyword>
<dbReference type="EMBL" id="WTVH01000052">
    <property type="protein sequence ID" value="NMF95206.1"/>
    <property type="molecule type" value="Genomic_DNA"/>
</dbReference>
<protein>
    <submittedName>
        <fullName evidence="2">DUF4351 domain-containing protein</fullName>
    </submittedName>
</protein>
<evidence type="ECO:0000313" key="2">
    <source>
        <dbReference type="EMBL" id="NMF95206.1"/>
    </source>
</evidence>
<sequence>MAAPADDYDNPWKSALEHAFPEFIAFYFPDAYRRIDWSRGHHFLDQELRQVVRDAELGRRHVDKLVRVHSQDGREDWVYIHIEIQGRRDSGFEKRMFVYNYRIFDRYDRPVASLAVLADDDPHWRPAHYGFELFGCRHALDFPVAKLTDFDSRADALLADPNPFALVTAAHLYTARTRHDPQNRFEAKRRLVRLLYERDWNKRRILELFAVLDWMMRLPKELETKLWHDIETIEGERKVKYVTSVERLALERGKREGLEEGREEGREKGRAEGGSALLGRLLARRFGPLPKPVTERLARATTDQLEVWAERVLDARTLDDVFVEN</sequence>
<dbReference type="PANTHER" id="PTHR35586:SF1">
    <property type="entry name" value="SLL1691 PROTEIN"/>
    <property type="match status" value="1"/>
</dbReference>
<feature type="domain" description="DUF4351" evidence="1">
    <location>
        <begin position="267"/>
        <end position="320"/>
    </location>
</feature>
<dbReference type="Proteomes" id="UP000601990">
    <property type="component" value="Unassembled WGS sequence"/>
</dbReference>
<name>A0ABX1N7H1_9RHOO</name>
<accession>A0ABX1N7H1</accession>
<dbReference type="PANTHER" id="PTHR35586">
    <property type="entry name" value="SLL1691 PROTEIN"/>
    <property type="match status" value="1"/>
</dbReference>
<organism evidence="2 3">
    <name type="scientific">Aromatoleum buckelii</name>
    <dbReference type="NCBI Taxonomy" id="200254"/>
    <lineage>
        <taxon>Bacteria</taxon>
        <taxon>Pseudomonadati</taxon>
        <taxon>Pseudomonadota</taxon>
        <taxon>Betaproteobacteria</taxon>
        <taxon>Rhodocyclales</taxon>
        <taxon>Rhodocyclaceae</taxon>
        <taxon>Aromatoleum</taxon>
    </lineage>
</organism>
<evidence type="ECO:0000313" key="3">
    <source>
        <dbReference type="Proteomes" id="UP000601990"/>
    </source>
</evidence>
<proteinExistence type="predicted"/>
<dbReference type="RefSeq" id="WP_169200403.1">
    <property type="nucleotide sequence ID" value="NZ_WTVH02000009.1"/>
</dbReference>